<accession>A0A4Q9LFW9</accession>
<feature type="compositionally biased region" description="Polar residues" evidence="1">
    <location>
        <begin position="27"/>
        <end position="70"/>
    </location>
</feature>
<evidence type="ECO:0000313" key="2">
    <source>
        <dbReference type="EMBL" id="TBU06958.1"/>
    </source>
</evidence>
<comment type="caution">
    <text evidence="2">The sequence shown here is derived from an EMBL/GenBank/DDBJ whole genome shotgun (WGS) entry which is preliminary data.</text>
</comment>
<dbReference type="Proteomes" id="UP000293045">
    <property type="component" value="Unassembled WGS sequence"/>
</dbReference>
<name>A0A4Q9LFW9_9MICR</name>
<evidence type="ECO:0000256" key="1">
    <source>
        <dbReference type="SAM" id="MobiDB-lite"/>
    </source>
</evidence>
<dbReference type="AlphaFoldDB" id="A0A4Q9LFW9"/>
<organism evidence="2 3">
    <name type="scientific">Hamiltosporidium magnivora</name>
    <dbReference type="NCBI Taxonomy" id="148818"/>
    <lineage>
        <taxon>Eukaryota</taxon>
        <taxon>Fungi</taxon>
        <taxon>Fungi incertae sedis</taxon>
        <taxon>Microsporidia</taxon>
        <taxon>Dubosqiidae</taxon>
        <taxon>Hamiltosporidium</taxon>
    </lineage>
</organism>
<dbReference type="VEuPathDB" id="MicrosporidiaDB:CWI39_0395p0010"/>
<protein>
    <submittedName>
        <fullName evidence="2">Uncharacterized protein</fullName>
    </submittedName>
</protein>
<feature type="non-terminal residue" evidence="2">
    <location>
        <position position="1"/>
    </location>
</feature>
<gene>
    <name evidence="2" type="ORF">CWI39_0395p0010</name>
</gene>
<sequence>IEIVGGVSNKEIVGGVSNKEIVGGVINNSSKEGASNNSSKEGASNNSSKEGVMNNTDTLHPINNSTNTLHPVNDLPNKQHPFNTDISSLTNMVTDLTPISICVSDFPIRKGCYDLRFTSMVEVVKRIRSIVNSSGIRMCSVGVLCGENKWVEGYLWVISKLVKEVVRVESVDRIEGQYIDEVDGIRVCVNDVGECIERDISDGSS</sequence>
<feature type="region of interest" description="Disordered" evidence="1">
    <location>
        <begin position="27"/>
        <end position="77"/>
    </location>
</feature>
<proteinExistence type="predicted"/>
<reference evidence="2 3" key="1">
    <citation type="submission" date="2017-12" db="EMBL/GenBank/DDBJ databases">
        <authorList>
            <person name="Pombert J.-F."/>
            <person name="Haag K.L."/>
            <person name="Ebert D."/>
        </authorList>
    </citation>
    <scope>NUCLEOTIDE SEQUENCE [LARGE SCALE GENOMIC DNA]</scope>
    <source>
        <strain evidence="2">IL-BN-2</strain>
    </source>
</reference>
<evidence type="ECO:0000313" key="3">
    <source>
        <dbReference type="Proteomes" id="UP000293045"/>
    </source>
</evidence>
<dbReference type="EMBL" id="PIXR01000395">
    <property type="protein sequence ID" value="TBU06958.1"/>
    <property type="molecule type" value="Genomic_DNA"/>
</dbReference>